<dbReference type="InterPro" id="IPR010359">
    <property type="entry name" value="IrrE_HExxH"/>
</dbReference>
<feature type="domain" description="IrrE N-terminal-like" evidence="1">
    <location>
        <begin position="30"/>
        <end position="149"/>
    </location>
</feature>
<organism evidence="2 3">
    <name type="scientific">Fontibacillus solani</name>
    <dbReference type="NCBI Taxonomy" id="1572857"/>
    <lineage>
        <taxon>Bacteria</taxon>
        <taxon>Bacillati</taxon>
        <taxon>Bacillota</taxon>
        <taxon>Bacilli</taxon>
        <taxon>Bacillales</taxon>
        <taxon>Paenibacillaceae</taxon>
        <taxon>Fontibacillus</taxon>
    </lineage>
</organism>
<dbReference type="AlphaFoldDB" id="A0A7W3SUP0"/>
<dbReference type="Pfam" id="PF06114">
    <property type="entry name" value="Peptidase_M78"/>
    <property type="match status" value="1"/>
</dbReference>
<keyword evidence="3" id="KW-1185">Reference proteome</keyword>
<evidence type="ECO:0000313" key="2">
    <source>
        <dbReference type="EMBL" id="MBA9086547.1"/>
    </source>
</evidence>
<dbReference type="RefSeq" id="WP_182536766.1">
    <property type="nucleotide sequence ID" value="NZ_JACJIP010000019.1"/>
</dbReference>
<dbReference type="EMBL" id="JACJIP010000019">
    <property type="protein sequence ID" value="MBA9086547.1"/>
    <property type="molecule type" value="Genomic_DNA"/>
</dbReference>
<comment type="caution">
    <text evidence="2">The sequence shown here is derived from an EMBL/GenBank/DDBJ whole genome shotgun (WGS) entry which is preliminary data.</text>
</comment>
<gene>
    <name evidence="2" type="ORF">FHR92_003025</name>
</gene>
<protein>
    <submittedName>
        <fullName evidence="2">Zn-dependent peptidase ImmA (M78 family)</fullName>
    </submittedName>
</protein>
<accession>A0A7W3SUP0</accession>
<name>A0A7W3SUP0_9BACL</name>
<proteinExistence type="predicted"/>
<evidence type="ECO:0000259" key="1">
    <source>
        <dbReference type="Pfam" id="PF06114"/>
    </source>
</evidence>
<dbReference type="Proteomes" id="UP000567067">
    <property type="component" value="Unassembled WGS sequence"/>
</dbReference>
<dbReference type="Gene3D" id="1.10.10.2910">
    <property type="match status" value="1"/>
</dbReference>
<sequence length="291" mass="34440">MIKSYYKETAMEEWVEKLFFTIGIVKPEDMDIHFIADRLNIEIVYSKCRPFSDVNKKVIFLNKRDKEPISRFMFYHELCHMLRHAGDQRLLSELFIEGQEIEANHFAMYASMPFYMISELEMPERTDLAVQYLTEVFNVPRSLAKKRLEQILRRIAQGMLDEQSIKVNFDVANNYKEESIKESYVIYSYHDYTDDVSGPSQLIVHVSDSILSSTSDFSIDVSGSFERLDIEEAIKFNYTSLKPNDLYCRNGHIYINFDILRLKYGKLHNRLVIQMKDIEEIVKYEYEIANF</sequence>
<evidence type="ECO:0000313" key="3">
    <source>
        <dbReference type="Proteomes" id="UP000567067"/>
    </source>
</evidence>
<reference evidence="2 3" key="1">
    <citation type="submission" date="2020-08" db="EMBL/GenBank/DDBJ databases">
        <title>Genomic Encyclopedia of Type Strains, Phase III (KMG-III): the genomes of soil and plant-associated and newly described type strains.</title>
        <authorList>
            <person name="Whitman W."/>
        </authorList>
    </citation>
    <scope>NUCLEOTIDE SEQUENCE [LARGE SCALE GENOMIC DNA]</scope>
    <source>
        <strain evidence="2 3">CECT 8693</strain>
    </source>
</reference>